<geneLocation type="plasmid" evidence="3">
    <name>pdsyz</name>
</geneLocation>
<dbReference type="AlphaFoldDB" id="A0ABC8DG31"/>
<sequence>MANQERVKLWNVRTTKMTDEMYNFVLDRISKTSEGTFREYAFQLIERDMQQQKNEQKNKEKDRHVHDELIALREEMTKEFRDLRKKIDQGSIYVEHKTADPKTASETIEEGQLITEKITGTIEEEYDYDF</sequence>
<keyword evidence="1" id="KW-0175">Coiled coil</keyword>
<accession>A0ABC8DG31</accession>
<name>A0ABC8DG31_BACVE</name>
<feature type="coiled-coil region" evidence="1">
    <location>
        <begin position="42"/>
        <end position="86"/>
    </location>
</feature>
<dbReference type="EMBL" id="CP030151">
    <property type="protein sequence ID" value="AWX74613.1"/>
    <property type="molecule type" value="Genomic_DNA"/>
</dbReference>
<organism evidence="2 3">
    <name type="scientific">Bacillus velezensis</name>
    <dbReference type="NCBI Taxonomy" id="492670"/>
    <lineage>
        <taxon>Bacteria</taxon>
        <taxon>Bacillati</taxon>
        <taxon>Bacillota</taxon>
        <taxon>Bacilli</taxon>
        <taxon>Bacillales</taxon>
        <taxon>Bacillaceae</taxon>
        <taxon>Bacillus</taxon>
        <taxon>Bacillus amyloliquefaciens group</taxon>
    </lineage>
</organism>
<proteinExistence type="predicted"/>
<gene>
    <name evidence="2" type="ORF">BVDSYZ_21450</name>
</gene>
<dbReference type="RefSeq" id="WP_105322202.1">
    <property type="nucleotide sequence ID" value="NZ_CP026611.1"/>
</dbReference>
<dbReference type="Proteomes" id="UP000250069">
    <property type="component" value="Plasmid pdsyz"/>
</dbReference>
<evidence type="ECO:0000313" key="2">
    <source>
        <dbReference type="EMBL" id="AWX74613.1"/>
    </source>
</evidence>
<evidence type="ECO:0000313" key="3">
    <source>
        <dbReference type="Proteomes" id="UP000250069"/>
    </source>
</evidence>
<evidence type="ECO:0000256" key="1">
    <source>
        <dbReference type="SAM" id="Coils"/>
    </source>
</evidence>
<protein>
    <submittedName>
        <fullName evidence="2">Uncharacterized protein</fullName>
    </submittedName>
</protein>
<keyword evidence="2" id="KW-0614">Plasmid</keyword>
<dbReference type="GeneID" id="75095917"/>
<reference evidence="2 3" key="1">
    <citation type="submission" date="2018-06" db="EMBL/GenBank/DDBJ databases">
        <title>Complete Genome Sequence of Bacillus velezensis DSYZ, a Plant Growth-Promoting Rhizobacterium with Antifungal Activity.</title>
        <authorList>
            <person name="Du B."/>
            <person name="Ding Y."/>
            <person name="Liu K."/>
            <person name="Yao L."/>
            <person name="Wang C."/>
            <person name="Li H."/>
            <person name="Liu H."/>
        </authorList>
    </citation>
    <scope>NUCLEOTIDE SEQUENCE [LARGE SCALE GENOMIC DNA]</scope>
    <source>
        <strain evidence="2 3">DSYZ</strain>
        <plasmid evidence="3">pdsyz</plasmid>
    </source>
</reference>